<reference evidence="2" key="1">
    <citation type="submission" date="2020-10" db="EMBL/GenBank/DDBJ databases">
        <title>The Whole-Genome Sequence of Metschnikowia persimmonesis, a Novel Endophytic Yeast Species Isolated from Medicinal Plant Diospyros kaki Thumb.</title>
        <authorList>
            <person name="Rahmat E."/>
            <person name="Kang Y."/>
        </authorList>
    </citation>
    <scope>NUCLEOTIDE SEQUENCE</scope>
    <source>
        <strain evidence="2">KIOM G15050</strain>
    </source>
</reference>
<evidence type="ECO:0000256" key="1">
    <source>
        <dbReference type="SAM" id="SignalP"/>
    </source>
</evidence>
<dbReference type="EMBL" id="JACBPP010000005">
    <property type="protein sequence ID" value="KAF8001633.1"/>
    <property type="molecule type" value="Genomic_DNA"/>
</dbReference>
<gene>
    <name evidence="2" type="ORF">HF325_004134</name>
</gene>
<comment type="caution">
    <text evidence="2">The sequence shown here is derived from an EMBL/GenBank/DDBJ whole genome shotgun (WGS) entry which is preliminary data.</text>
</comment>
<accession>A0A8H7LBA0</accession>
<evidence type="ECO:0000313" key="3">
    <source>
        <dbReference type="Proteomes" id="UP000649328"/>
    </source>
</evidence>
<organism evidence="2 3">
    <name type="scientific">Metschnikowia pulcherrima</name>
    <dbReference type="NCBI Taxonomy" id="27326"/>
    <lineage>
        <taxon>Eukaryota</taxon>
        <taxon>Fungi</taxon>
        <taxon>Dikarya</taxon>
        <taxon>Ascomycota</taxon>
        <taxon>Saccharomycotina</taxon>
        <taxon>Pichiomycetes</taxon>
        <taxon>Metschnikowiaceae</taxon>
        <taxon>Metschnikowia</taxon>
    </lineage>
</organism>
<keyword evidence="1" id="KW-0732">Signal</keyword>
<name>A0A8H7LBA0_9ASCO</name>
<feature type="signal peptide" evidence="1">
    <location>
        <begin position="1"/>
        <end position="19"/>
    </location>
</feature>
<sequence>MKVFSLLVLVAASATLTCALPHARPVDDTSFDVSDLMPGIFGDIEQIPSFDRFDILIQKRDTTSTVEYILELLNSSDLLFDILDQIAYNPSRILKLANSTSKLLGGLDLGSITNLTKNFRRPSRP</sequence>
<dbReference type="OrthoDB" id="4022151at2759"/>
<evidence type="ECO:0000313" key="2">
    <source>
        <dbReference type="EMBL" id="KAF8001633.1"/>
    </source>
</evidence>
<feature type="chain" id="PRO_5034162963" evidence="1">
    <location>
        <begin position="20"/>
        <end position="125"/>
    </location>
</feature>
<protein>
    <submittedName>
        <fullName evidence="2">Uncharacterized protein</fullName>
    </submittedName>
</protein>
<keyword evidence="3" id="KW-1185">Reference proteome</keyword>
<dbReference type="Proteomes" id="UP000649328">
    <property type="component" value="Unassembled WGS sequence"/>
</dbReference>
<proteinExistence type="predicted"/>
<dbReference type="AlphaFoldDB" id="A0A8H7LBA0"/>